<dbReference type="InterPro" id="IPR023765">
    <property type="entry name" value="SBP_5_CS"/>
</dbReference>
<gene>
    <name evidence="8" type="ORF">GCM10019998_03740</name>
</gene>
<evidence type="ECO:0000256" key="5">
    <source>
        <dbReference type="SAM" id="MobiDB-lite"/>
    </source>
</evidence>
<dbReference type="InterPro" id="IPR030678">
    <property type="entry name" value="Peptide/Ni-bd"/>
</dbReference>
<dbReference type="RefSeq" id="WP_068707982.1">
    <property type="nucleotide sequence ID" value="NZ_BAAAXQ010000010.1"/>
</dbReference>
<comment type="caution">
    <text evidence="8">The sequence shown here is derived from an EMBL/GenBank/DDBJ whole genome shotgun (WGS) entry which is preliminary data.</text>
</comment>
<dbReference type="SUPFAM" id="SSF53850">
    <property type="entry name" value="Periplasmic binding protein-like II"/>
    <property type="match status" value="1"/>
</dbReference>
<keyword evidence="4 6" id="KW-0732">Signal</keyword>
<feature type="signal peptide" evidence="6">
    <location>
        <begin position="1"/>
        <end position="18"/>
    </location>
</feature>
<feature type="compositionally biased region" description="Low complexity" evidence="5">
    <location>
        <begin position="23"/>
        <end position="35"/>
    </location>
</feature>
<comment type="similarity">
    <text evidence="2">Belongs to the bacterial solute-binding protein 5 family.</text>
</comment>
<evidence type="ECO:0000256" key="6">
    <source>
        <dbReference type="SAM" id="SignalP"/>
    </source>
</evidence>
<accession>A0ABN3Y022</accession>
<evidence type="ECO:0000256" key="2">
    <source>
        <dbReference type="ARBA" id="ARBA00005695"/>
    </source>
</evidence>
<dbReference type="Pfam" id="PF00496">
    <property type="entry name" value="SBP_bac_5"/>
    <property type="match status" value="1"/>
</dbReference>
<dbReference type="PANTHER" id="PTHR30290:SF10">
    <property type="entry name" value="PERIPLASMIC OLIGOPEPTIDE-BINDING PROTEIN-RELATED"/>
    <property type="match status" value="1"/>
</dbReference>
<dbReference type="PROSITE" id="PS51257">
    <property type="entry name" value="PROKAR_LIPOPROTEIN"/>
    <property type="match status" value="1"/>
</dbReference>
<protein>
    <submittedName>
        <fullName evidence="8">Peptide ABC transporter substrate-binding protein</fullName>
    </submittedName>
</protein>
<dbReference type="EMBL" id="BAAAXQ010000010">
    <property type="protein sequence ID" value="GAA3010902.1"/>
    <property type="molecule type" value="Genomic_DNA"/>
</dbReference>
<evidence type="ECO:0000256" key="3">
    <source>
        <dbReference type="ARBA" id="ARBA00022448"/>
    </source>
</evidence>
<evidence type="ECO:0000259" key="7">
    <source>
        <dbReference type="Pfam" id="PF00496"/>
    </source>
</evidence>
<feature type="region of interest" description="Disordered" evidence="5">
    <location>
        <begin position="23"/>
        <end position="44"/>
    </location>
</feature>
<dbReference type="PANTHER" id="PTHR30290">
    <property type="entry name" value="PERIPLASMIC BINDING COMPONENT OF ABC TRANSPORTER"/>
    <property type="match status" value="1"/>
</dbReference>
<dbReference type="PROSITE" id="PS01040">
    <property type="entry name" value="SBP_BACTERIAL_5"/>
    <property type="match status" value="1"/>
</dbReference>
<reference evidence="8 9" key="1">
    <citation type="journal article" date="2019" name="Int. J. Syst. Evol. Microbiol.">
        <title>The Global Catalogue of Microorganisms (GCM) 10K type strain sequencing project: providing services to taxonomists for standard genome sequencing and annotation.</title>
        <authorList>
            <consortium name="The Broad Institute Genomics Platform"/>
            <consortium name="The Broad Institute Genome Sequencing Center for Infectious Disease"/>
            <person name="Wu L."/>
            <person name="Ma J."/>
        </authorList>
    </citation>
    <scope>NUCLEOTIDE SEQUENCE [LARGE SCALE GENOMIC DNA]</scope>
    <source>
        <strain evidence="8 9">JCM 8736</strain>
    </source>
</reference>
<name>A0ABN3Y022_9ENTE</name>
<proteinExistence type="inferred from homology"/>
<feature type="domain" description="Solute-binding protein family 5" evidence="7">
    <location>
        <begin position="88"/>
        <end position="473"/>
    </location>
</feature>
<evidence type="ECO:0000313" key="9">
    <source>
        <dbReference type="Proteomes" id="UP001501577"/>
    </source>
</evidence>
<keyword evidence="3" id="KW-0813">Transport</keyword>
<dbReference type="Gene3D" id="3.40.190.10">
    <property type="entry name" value="Periplasmic binding protein-like II"/>
    <property type="match status" value="1"/>
</dbReference>
<sequence>MKKKYVFGLFVACTVALAGCTTGSTNSSSDSEAAGSGSGTSGNEFTFIERQEMPTADLSQATDTVSFTALNNVYEGIYRLDKDNKPQPAGAAEEADVSEDGKTYTIKLREDAKWSNGDPVTADDYVYGWQRTVDPETASEFAYIFEPVENATEVNNGDKDLDELGIKAIDDYELEIKLNKATEYFDYLLAFPPFFPQNEDVVEENGSDYAKTSDNMVYNGPFTLADFDGPGSDTDWTFEKNKDYWDADNVSLDKINVNVVKEASTSLNLFQDGQADDVTLSGELAQQMANDPNYVTQPKASTFYLQLNQEDKDSPYRNENLRKAISYSIDRDALSDSILADGSIAPSGLVPSDMSSNPKTDDDFTKDAGSKLEYDQKKAQKYWEKAKEELDIDSLDIEVLGDDTDGAKRVQEYLQDAIEDTLDGVKITSSSVPFSVRLDRSTSGDFDLVITGWGADYADPSAFIDLFKTGASNNEGHYSNKEYDKQVEEAANENANDPEARWDNLVKAENIIMDEQGVIPLYQQAEAHLRADRVKGVVVHPAGVQYDFKWASIEE</sequence>
<keyword evidence="9" id="KW-1185">Reference proteome</keyword>
<dbReference type="Gene3D" id="3.90.76.10">
    <property type="entry name" value="Dipeptide-binding Protein, Domain 1"/>
    <property type="match status" value="1"/>
</dbReference>
<evidence type="ECO:0000256" key="1">
    <source>
        <dbReference type="ARBA" id="ARBA00004193"/>
    </source>
</evidence>
<organism evidence="8 9">
    <name type="scientific">Tetragenococcus solitarius</name>
    <dbReference type="NCBI Taxonomy" id="71453"/>
    <lineage>
        <taxon>Bacteria</taxon>
        <taxon>Bacillati</taxon>
        <taxon>Bacillota</taxon>
        <taxon>Bacilli</taxon>
        <taxon>Lactobacillales</taxon>
        <taxon>Enterococcaceae</taxon>
        <taxon>Tetragenococcus</taxon>
    </lineage>
</organism>
<dbReference type="InterPro" id="IPR039424">
    <property type="entry name" value="SBP_5"/>
</dbReference>
<feature type="region of interest" description="Disordered" evidence="5">
    <location>
        <begin position="347"/>
        <end position="367"/>
    </location>
</feature>
<dbReference type="Proteomes" id="UP001501577">
    <property type="component" value="Unassembled WGS sequence"/>
</dbReference>
<evidence type="ECO:0000256" key="4">
    <source>
        <dbReference type="ARBA" id="ARBA00022729"/>
    </source>
</evidence>
<dbReference type="PIRSF" id="PIRSF002741">
    <property type="entry name" value="MppA"/>
    <property type="match status" value="1"/>
</dbReference>
<dbReference type="Gene3D" id="3.10.105.10">
    <property type="entry name" value="Dipeptide-binding Protein, Domain 3"/>
    <property type="match status" value="1"/>
</dbReference>
<evidence type="ECO:0000313" key="8">
    <source>
        <dbReference type="EMBL" id="GAA3010902.1"/>
    </source>
</evidence>
<dbReference type="InterPro" id="IPR000914">
    <property type="entry name" value="SBP_5_dom"/>
</dbReference>
<dbReference type="CDD" id="cd08504">
    <property type="entry name" value="PBP2_OppA"/>
    <property type="match status" value="1"/>
</dbReference>
<comment type="subcellular location">
    <subcellularLocation>
        <location evidence="1">Cell membrane</location>
        <topology evidence="1">Lipid-anchor</topology>
    </subcellularLocation>
</comment>
<feature type="chain" id="PRO_5046300294" evidence="6">
    <location>
        <begin position="19"/>
        <end position="555"/>
    </location>
</feature>